<dbReference type="AlphaFoldDB" id="A0A8J3VJ74"/>
<feature type="compositionally biased region" description="Basic residues" evidence="1">
    <location>
        <begin position="145"/>
        <end position="158"/>
    </location>
</feature>
<keyword evidence="3" id="KW-1185">Reference proteome</keyword>
<accession>A0A8J3VJ74</accession>
<evidence type="ECO:0000313" key="3">
    <source>
        <dbReference type="Proteomes" id="UP000612899"/>
    </source>
</evidence>
<reference evidence="2" key="1">
    <citation type="submission" date="2021-01" db="EMBL/GenBank/DDBJ databases">
        <title>Whole genome shotgun sequence of Rhizocola hellebori NBRC 109834.</title>
        <authorList>
            <person name="Komaki H."/>
            <person name="Tamura T."/>
        </authorList>
    </citation>
    <scope>NUCLEOTIDE SEQUENCE</scope>
    <source>
        <strain evidence="2">NBRC 109834</strain>
    </source>
</reference>
<sequence length="158" mass="18488">MLVTTPPLERAVKHGKRELTVAEQARLDELQQARELLSAQRADMRASDHRTRAQRLASETLLDYYDAAEILDLKPQTMRDLMKERRKHIREEGEARPTDLPEPDAWRHRPPRREPRWREGNFRAWAVLTGRLLEEDALTPQHSKPSGRPKGSKNKVRF</sequence>
<feature type="compositionally biased region" description="Basic and acidic residues" evidence="1">
    <location>
        <begin position="89"/>
        <end position="120"/>
    </location>
</feature>
<evidence type="ECO:0000313" key="2">
    <source>
        <dbReference type="EMBL" id="GIH08157.1"/>
    </source>
</evidence>
<name>A0A8J3VJ74_9ACTN</name>
<dbReference type="EMBL" id="BONY01000045">
    <property type="protein sequence ID" value="GIH08157.1"/>
    <property type="molecule type" value="Genomic_DNA"/>
</dbReference>
<comment type="caution">
    <text evidence="2">The sequence shown here is derived from an EMBL/GenBank/DDBJ whole genome shotgun (WGS) entry which is preliminary data.</text>
</comment>
<dbReference type="Proteomes" id="UP000612899">
    <property type="component" value="Unassembled WGS sequence"/>
</dbReference>
<feature type="region of interest" description="Disordered" evidence="1">
    <location>
        <begin position="135"/>
        <end position="158"/>
    </location>
</feature>
<proteinExistence type="predicted"/>
<feature type="region of interest" description="Disordered" evidence="1">
    <location>
        <begin position="85"/>
        <end position="120"/>
    </location>
</feature>
<protein>
    <submittedName>
        <fullName evidence="2">Uncharacterized protein</fullName>
    </submittedName>
</protein>
<evidence type="ECO:0000256" key="1">
    <source>
        <dbReference type="SAM" id="MobiDB-lite"/>
    </source>
</evidence>
<organism evidence="2 3">
    <name type="scientific">Rhizocola hellebori</name>
    <dbReference type="NCBI Taxonomy" id="1392758"/>
    <lineage>
        <taxon>Bacteria</taxon>
        <taxon>Bacillati</taxon>
        <taxon>Actinomycetota</taxon>
        <taxon>Actinomycetes</taxon>
        <taxon>Micromonosporales</taxon>
        <taxon>Micromonosporaceae</taxon>
        <taxon>Rhizocola</taxon>
    </lineage>
</organism>
<gene>
    <name evidence="2" type="ORF">Rhe02_62240</name>
</gene>